<dbReference type="Gene3D" id="2.40.50.140">
    <property type="entry name" value="Nucleic acid-binding proteins"/>
    <property type="match status" value="1"/>
</dbReference>
<evidence type="ECO:0000259" key="6">
    <source>
        <dbReference type="PROSITE" id="PS50926"/>
    </source>
</evidence>
<dbReference type="PROSITE" id="PS50926">
    <property type="entry name" value="TRAM"/>
    <property type="match status" value="1"/>
</dbReference>
<dbReference type="Gene3D" id="2.40.50.1070">
    <property type="match status" value="1"/>
</dbReference>
<evidence type="ECO:0000256" key="3">
    <source>
        <dbReference type="ARBA" id="ARBA00022691"/>
    </source>
</evidence>
<dbReference type="PANTHER" id="PTHR11061:SF30">
    <property type="entry name" value="TRNA (URACIL(54)-C(5))-METHYLTRANSFERASE"/>
    <property type="match status" value="1"/>
</dbReference>
<feature type="region of interest" description="Disordered" evidence="5">
    <location>
        <begin position="232"/>
        <end position="259"/>
    </location>
</feature>
<dbReference type="Pfam" id="PF05958">
    <property type="entry name" value="tRNA_U5-meth_tr"/>
    <property type="match status" value="1"/>
</dbReference>
<dbReference type="InterPro" id="IPR012340">
    <property type="entry name" value="NA-bd_OB-fold"/>
</dbReference>
<feature type="binding site" evidence="4">
    <location>
        <position position="319"/>
    </location>
    <ligand>
        <name>S-adenosyl-L-methionine</name>
        <dbReference type="ChEBI" id="CHEBI:59789"/>
    </ligand>
</feature>
<accession>A0A927PJW9</accession>
<evidence type="ECO:0000256" key="1">
    <source>
        <dbReference type="ARBA" id="ARBA00022603"/>
    </source>
</evidence>
<keyword evidence="2 4" id="KW-0808">Transferase</keyword>
<feature type="binding site" evidence="4">
    <location>
        <position position="343"/>
    </location>
    <ligand>
        <name>S-adenosyl-L-methionine</name>
        <dbReference type="ChEBI" id="CHEBI:59789"/>
    </ligand>
</feature>
<feature type="binding site" evidence="4">
    <location>
        <position position="290"/>
    </location>
    <ligand>
        <name>S-adenosyl-L-methionine</name>
        <dbReference type="ChEBI" id="CHEBI:59789"/>
    </ligand>
</feature>
<proteinExistence type="inferred from homology"/>
<dbReference type="InterPro" id="IPR010280">
    <property type="entry name" value="U5_MeTrfase_fam"/>
</dbReference>
<feature type="active site" description="Nucleophile" evidence="4">
    <location>
        <position position="413"/>
    </location>
</feature>
<dbReference type="InterPro" id="IPR029063">
    <property type="entry name" value="SAM-dependent_MTases_sf"/>
</dbReference>
<comment type="similarity">
    <text evidence="4">Belongs to the class I-like SAM-binding methyltransferase superfamily. RNA M5U methyltransferase family.</text>
</comment>
<dbReference type="AlphaFoldDB" id="A0A927PJW9"/>
<feature type="compositionally biased region" description="Gly residues" evidence="5">
    <location>
        <begin position="1"/>
        <end position="11"/>
    </location>
</feature>
<keyword evidence="1 4" id="KW-0489">Methyltransferase</keyword>
<keyword evidence="8" id="KW-1185">Reference proteome</keyword>
<feature type="region of interest" description="Disordered" evidence="5">
    <location>
        <begin position="1"/>
        <end position="25"/>
    </location>
</feature>
<keyword evidence="3 4" id="KW-0949">S-adenosyl-L-methionine</keyword>
<dbReference type="InterPro" id="IPR002792">
    <property type="entry name" value="TRAM_dom"/>
</dbReference>
<evidence type="ECO:0000313" key="8">
    <source>
        <dbReference type="Proteomes" id="UP000642993"/>
    </source>
</evidence>
<dbReference type="Pfam" id="PF01938">
    <property type="entry name" value="TRAM"/>
    <property type="match status" value="1"/>
</dbReference>
<feature type="binding site" evidence="4">
    <location>
        <position position="386"/>
    </location>
    <ligand>
        <name>S-adenosyl-L-methionine</name>
        <dbReference type="ChEBI" id="CHEBI:59789"/>
    </ligand>
</feature>
<dbReference type="SUPFAM" id="SSF50249">
    <property type="entry name" value="Nucleic acid-binding proteins"/>
    <property type="match status" value="1"/>
</dbReference>
<sequence>MTRRSGPGGQGSDHDQRREPRDPGWVGREVDVVLGDPAHGGFCVARHEGRVVFVRHGIPGERVLARVTEDRGGGYCFAVVTEVIEASEHRVEPLCPVATGSEGDAASSNGAGCCDLSHMDAAAQRDWKARVVEGQLRRIAHIERAVRVESLHEDGEPELTGWRTRVRLAVDREGNAGYRRYRGSEVVADLRCPQAMAGLLDGIGDRGWRPGCELLVVADSSGQRHIVETVTAPDSRGRASGSQGGSRQRAASRRARAAHRSEVRILEGSGDTAQVVGDAAWELPATGFWQAHRHAAERYSAVVREWSTAGPGDVAWDLYSGAGVFAHVLAGQVGPGGRVEAVEADARAVAAGEQALAGLPQVRFHAMPTARALPELAERPTVVVLDPPRAGAGREVIERVAAAGPDRIIHIGCDPAAFARDCALYAEQGYELADLRVLDAFPLTHHMECVALLQR</sequence>
<dbReference type="EMBL" id="JACYWE010000001">
    <property type="protein sequence ID" value="MBD8505355.1"/>
    <property type="molecule type" value="Genomic_DNA"/>
</dbReference>
<dbReference type="PROSITE" id="PS51687">
    <property type="entry name" value="SAM_MT_RNA_M5U"/>
    <property type="match status" value="1"/>
</dbReference>
<feature type="compositionally biased region" description="Basic and acidic residues" evidence="5">
    <location>
        <begin position="12"/>
        <end position="22"/>
    </location>
</feature>
<dbReference type="PANTHER" id="PTHR11061">
    <property type="entry name" value="RNA M5U METHYLTRANSFERASE"/>
    <property type="match status" value="1"/>
</dbReference>
<dbReference type="Gene3D" id="3.40.50.150">
    <property type="entry name" value="Vaccinia Virus protein VP39"/>
    <property type="match status" value="1"/>
</dbReference>
<reference evidence="7" key="1">
    <citation type="submission" date="2020-09" db="EMBL/GenBank/DDBJ databases">
        <title>Hoyosella lacisalsi sp. nov., a halotolerant actinobacterium isolated from soil of Lake Gudzhirganskoe.</title>
        <authorList>
            <person name="Yang Q."/>
            <person name="Guo P.Y."/>
            <person name="Liu S.W."/>
            <person name="Li F.N."/>
            <person name="Sun C.H."/>
        </authorList>
    </citation>
    <scope>NUCLEOTIDE SEQUENCE</scope>
    <source>
        <strain evidence="7">G463</strain>
    </source>
</reference>
<comment type="caution">
    <text evidence="7">The sequence shown here is derived from an EMBL/GenBank/DDBJ whole genome shotgun (WGS) entry which is preliminary data.</text>
</comment>
<dbReference type="Proteomes" id="UP000642993">
    <property type="component" value="Unassembled WGS sequence"/>
</dbReference>
<feature type="compositionally biased region" description="Low complexity" evidence="5">
    <location>
        <begin position="238"/>
        <end position="249"/>
    </location>
</feature>
<feature type="domain" description="TRAM" evidence="6">
    <location>
        <begin position="23"/>
        <end position="82"/>
    </location>
</feature>
<evidence type="ECO:0000256" key="4">
    <source>
        <dbReference type="PROSITE-ProRule" id="PRU01024"/>
    </source>
</evidence>
<dbReference type="CDD" id="cd02440">
    <property type="entry name" value="AdoMet_MTases"/>
    <property type="match status" value="1"/>
</dbReference>
<gene>
    <name evidence="7" type="ORF">HT102_02485</name>
</gene>
<organism evidence="7 8">
    <name type="scientific">Lolliginicoccus lacisalsi</name>
    <dbReference type="NCBI Taxonomy" id="2742202"/>
    <lineage>
        <taxon>Bacteria</taxon>
        <taxon>Bacillati</taxon>
        <taxon>Actinomycetota</taxon>
        <taxon>Actinomycetes</taxon>
        <taxon>Mycobacteriales</taxon>
        <taxon>Hoyosellaceae</taxon>
        <taxon>Lolliginicoccus</taxon>
    </lineage>
</organism>
<evidence type="ECO:0000256" key="5">
    <source>
        <dbReference type="SAM" id="MobiDB-lite"/>
    </source>
</evidence>
<name>A0A927PJW9_9ACTN</name>
<dbReference type="GO" id="GO:0070475">
    <property type="term" value="P:rRNA base methylation"/>
    <property type="evidence" value="ECO:0007669"/>
    <property type="project" value="TreeGrafter"/>
</dbReference>
<dbReference type="RefSeq" id="WP_192037805.1">
    <property type="nucleotide sequence ID" value="NZ_JACYWE010000001.1"/>
</dbReference>
<dbReference type="SUPFAM" id="SSF53335">
    <property type="entry name" value="S-adenosyl-L-methionine-dependent methyltransferases"/>
    <property type="match status" value="1"/>
</dbReference>
<protein>
    <submittedName>
        <fullName evidence="7">Class I SAM-dependent RNA methyltransferase</fullName>
    </submittedName>
</protein>
<evidence type="ECO:0000256" key="2">
    <source>
        <dbReference type="ARBA" id="ARBA00022679"/>
    </source>
</evidence>
<dbReference type="GO" id="GO:0070041">
    <property type="term" value="F:rRNA (uridine-C5-)-methyltransferase activity"/>
    <property type="evidence" value="ECO:0007669"/>
    <property type="project" value="TreeGrafter"/>
</dbReference>
<evidence type="ECO:0000313" key="7">
    <source>
        <dbReference type="EMBL" id="MBD8505355.1"/>
    </source>
</evidence>